<organism evidence="2 3">
    <name type="scientific">Deferribacter desulfuricans (strain DSM 14783 / JCM 11476 / NBRC 101012 / SSM1)</name>
    <dbReference type="NCBI Taxonomy" id="639282"/>
    <lineage>
        <taxon>Bacteria</taxon>
        <taxon>Pseudomonadati</taxon>
        <taxon>Deferribacterota</taxon>
        <taxon>Deferribacteres</taxon>
        <taxon>Deferribacterales</taxon>
        <taxon>Deferribacteraceae</taxon>
        <taxon>Deferribacter</taxon>
    </lineage>
</organism>
<name>D3PA80_DEFDS</name>
<feature type="transmembrane region" description="Helical" evidence="1">
    <location>
        <begin position="79"/>
        <end position="97"/>
    </location>
</feature>
<dbReference type="AlphaFoldDB" id="D3PA80"/>
<keyword evidence="1" id="KW-0472">Membrane</keyword>
<feature type="transmembrane region" description="Helical" evidence="1">
    <location>
        <begin position="103"/>
        <end position="119"/>
    </location>
</feature>
<keyword evidence="1" id="KW-0812">Transmembrane</keyword>
<reference evidence="2 3" key="1">
    <citation type="journal article" date="2010" name="DNA Res.">
        <title>Bacterial lifestyle in a deep-sea hydrothermal vent chimney revealed by the genome sequence of the thermophilic bacterium Deferribacter desulfuricans SSM1.</title>
        <authorList>
            <person name="Takaki Y."/>
            <person name="Shimamura S."/>
            <person name="Nakagawa S."/>
            <person name="Fukuhara Y."/>
            <person name="Horikawa H."/>
            <person name="Ankai A."/>
            <person name="Harada T."/>
            <person name="Hosoyama A."/>
            <person name="Oguchi A."/>
            <person name="Fukui S."/>
            <person name="Fujita N."/>
            <person name="Takami H."/>
            <person name="Takai K."/>
        </authorList>
    </citation>
    <scope>NUCLEOTIDE SEQUENCE [LARGE SCALE GENOMIC DNA]</scope>
    <source>
        <strain evidence="3">DSM 14783 / JCM 11476 / NBRC 101012 / SSM1</strain>
    </source>
</reference>
<keyword evidence="1" id="KW-1133">Transmembrane helix</keyword>
<dbReference type="STRING" id="639282.DEFDS_2174"/>
<feature type="transmembrane region" description="Helical" evidence="1">
    <location>
        <begin position="12"/>
        <end position="35"/>
    </location>
</feature>
<protein>
    <submittedName>
        <fullName evidence="2">Uncharacterized protein</fullName>
    </submittedName>
</protein>
<sequence>MHKYAVLKYLFSHPLFLANFIIAYLPEWLFFILYLKNKINLKQLIFLILVRIFAKCYIESKPLSKNATIEFFKKVLSSFFSAVFSLLALLLIFTLAILAKYKLMILTIIIFITFILLKSEISISQGLKIFLINLVWILPLLNPNEIVLTLSILIFLTLSVIHYSKKMEIAI</sequence>
<dbReference type="HOGENOM" id="CLU_1560424_0_0_0"/>
<proteinExistence type="predicted"/>
<evidence type="ECO:0000313" key="2">
    <source>
        <dbReference type="EMBL" id="BAI81620.1"/>
    </source>
</evidence>
<keyword evidence="3" id="KW-1185">Reference proteome</keyword>
<accession>D3PA80</accession>
<evidence type="ECO:0000313" key="3">
    <source>
        <dbReference type="Proteomes" id="UP000001520"/>
    </source>
</evidence>
<dbReference type="KEGG" id="ddf:DEFDS_2174"/>
<gene>
    <name evidence="2" type="ordered locus">DEFDS_2174</name>
</gene>
<dbReference type="Proteomes" id="UP000001520">
    <property type="component" value="Chromosome"/>
</dbReference>
<dbReference type="RefSeq" id="WP_013008865.1">
    <property type="nucleotide sequence ID" value="NC_013939.1"/>
</dbReference>
<dbReference type="EMBL" id="AP011529">
    <property type="protein sequence ID" value="BAI81620.1"/>
    <property type="molecule type" value="Genomic_DNA"/>
</dbReference>
<evidence type="ECO:0000256" key="1">
    <source>
        <dbReference type="SAM" id="Phobius"/>
    </source>
</evidence>